<evidence type="ECO:0000259" key="4">
    <source>
        <dbReference type="PROSITE" id="PS51898"/>
    </source>
</evidence>
<dbReference type="InterPro" id="IPR035386">
    <property type="entry name" value="Arm-DNA-bind_5"/>
</dbReference>
<dbReference type="CDD" id="cd01185">
    <property type="entry name" value="INTN1_C_like"/>
    <property type="match status" value="1"/>
</dbReference>
<organism evidence="5 6">
    <name type="scientific">Fulvivirga sediminis</name>
    <dbReference type="NCBI Taxonomy" id="2803949"/>
    <lineage>
        <taxon>Bacteria</taxon>
        <taxon>Pseudomonadati</taxon>
        <taxon>Bacteroidota</taxon>
        <taxon>Cytophagia</taxon>
        <taxon>Cytophagales</taxon>
        <taxon>Fulvivirgaceae</taxon>
        <taxon>Fulvivirga</taxon>
    </lineage>
</organism>
<dbReference type="Gene3D" id="1.10.443.10">
    <property type="entry name" value="Intergrase catalytic core"/>
    <property type="match status" value="1"/>
</dbReference>
<dbReference type="Proteomes" id="UP000659388">
    <property type="component" value="Unassembled WGS sequence"/>
</dbReference>
<dbReference type="Pfam" id="PF00589">
    <property type="entry name" value="Phage_integrase"/>
    <property type="match status" value="1"/>
</dbReference>
<reference evidence="5" key="1">
    <citation type="submission" date="2021-01" db="EMBL/GenBank/DDBJ databases">
        <title>Fulvivirga kasyanovii gen. nov., sp nov., a novel member of the phylum Bacteroidetes isolated from seawater in a mussel farm.</title>
        <authorList>
            <person name="Zhao L.-H."/>
            <person name="Wang Z.-J."/>
        </authorList>
    </citation>
    <scope>NUCLEOTIDE SEQUENCE</scope>
    <source>
        <strain evidence="5">2943</strain>
    </source>
</reference>
<dbReference type="InterPro" id="IPR050090">
    <property type="entry name" value="Tyrosine_recombinase_XerCD"/>
</dbReference>
<protein>
    <submittedName>
        <fullName evidence="5">Site-specific integrase</fullName>
    </submittedName>
</protein>
<feature type="domain" description="Tyr recombinase" evidence="4">
    <location>
        <begin position="223"/>
        <end position="400"/>
    </location>
</feature>
<keyword evidence="3" id="KW-0233">DNA recombination</keyword>
<keyword evidence="6" id="KW-1185">Reference proteome</keyword>
<accession>A0A937FBH1</accession>
<dbReference type="AlphaFoldDB" id="A0A937FBH1"/>
<dbReference type="EMBL" id="JAESIY010000014">
    <property type="protein sequence ID" value="MBL3658582.1"/>
    <property type="molecule type" value="Genomic_DNA"/>
</dbReference>
<dbReference type="GO" id="GO:0006310">
    <property type="term" value="P:DNA recombination"/>
    <property type="evidence" value="ECO:0007669"/>
    <property type="project" value="UniProtKB-KW"/>
</dbReference>
<evidence type="ECO:0000256" key="1">
    <source>
        <dbReference type="ARBA" id="ARBA00008857"/>
    </source>
</evidence>
<dbReference type="Pfam" id="PF17293">
    <property type="entry name" value="Arm-DNA-bind_5"/>
    <property type="match status" value="1"/>
</dbReference>
<dbReference type="GO" id="GO:0015074">
    <property type="term" value="P:DNA integration"/>
    <property type="evidence" value="ECO:0007669"/>
    <property type="project" value="InterPro"/>
</dbReference>
<dbReference type="SUPFAM" id="SSF56349">
    <property type="entry name" value="DNA breaking-rejoining enzymes"/>
    <property type="match status" value="1"/>
</dbReference>
<dbReference type="InterPro" id="IPR013762">
    <property type="entry name" value="Integrase-like_cat_sf"/>
</dbReference>
<comment type="caution">
    <text evidence="5">The sequence shown here is derived from an EMBL/GenBank/DDBJ whole genome shotgun (WGS) entry which is preliminary data.</text>
</comment>
<dbReference type="PANTHER" id="PTHR30349">
    <property type="entry name" value="PHAGE INTEGRASE-RELATED"/>
    <property type="match status" value="1"/>
</dbReference>
<comment type="similarity">
    <text evidence="1">Belongs to the 'phage' integrase family.</text>
</comment>
<dbReference type="GO" id="GO:0003677">
    <property type="term" value="F:DNA binding"/>
    <property type="evidence" value="ECO:0007669"/>
    <property type="project" value="UniProtKB-KW"/>
</dbReference>
<dbReference type="PANTHER" id="PTHR30349:SF64">
    <property type="entry name" value="PROPHAGE INTEGRASE INTD-RELATED"/>
    <property type="match status" value="1"/>
</dbReference>
<dbReference type="InterPro" id="IPR010998">
    <property type="entry name" value="Integrase_recombinase_N"/>
</dbReference>
<dbReference type="Gene3D" id="1.10.150.130">
    <property type="match status" value="1"/>
</dbReference>
<name>A0A937FBH1_9BACT</name>
<evidence type="ECO:0000256" key="3">
    <source>
        <dbReference type="ARBA" id="ARBA00023172"/>
    </source>
</evidence>
<keyword evidence="2" id="KW-0238">DNA-binding</keyword>
<evidence type="ECO:0000256" key="2">
    <source>
        <dbReference type="ARBA" id="ARBA00023125"/>
    </source>
</evidence>
<gene>
    <name evidence="5" type="ORF">JL102_20685</name>
</gene>
<dbReference type="InterPro" id="IPR011010">
    <property type="entry name" value="DNA_brk_join_enz"/>
</dbReference>
<dbReference type="InterPro" id="IPR002104">
    <property type="entry name" value="Integrase_catalytic"/>
</dbReference>
<evidence type="ECO:0000313" key="5">
    <source>
        <dbReference type="EMBL" id="MBL3658582.1"/>
    </source>
</evidence>
<evidence type="ECO:0000313" key="6">
    <source>
        <dbReference type="Proteomes" id="UP000659388"/>
    </source>
</evidence>
<dbReference type="InterPro" id="IPR025269">
    <property type="entry name" value="SAM-like_dom"/>
</dbReference>
<dbReference type="PROSITE" id="PS51898">
    <property type="entry name" value="TYR_RECOMBINASE"/>
    <property type="match status" value="1"/>
</dbReference>
<proteinExistence type="inferred from homology"/>
<sequence length="410" mass="47882">MKGHTNTFGVVFYLRKYKANNGKTPIYARITVNGKRVDISIKRSIEESNWNTSKGLARGNREDVKNLNKYLEQVRSKIVQHYQNMVLQNKLVTAEAIRNEFLGIDKKEHTLCKLIDYHNTEMKEVLAWGTMKNYFTTQKYLERFLKSKCSTADVYLAQINYKFITDFEFFLRKRKPKDHHKPLGNNGIMKHMERFRKMVNLAIRMEWMKHDPFAKYQPKFIKVERGYLTEEQLHTIEQKKFSISRLEQVKELFIFSCYTGLAYIDVVNLTPDNIAKGVDGELWIFTKRQKTSNTIRVPLLKQALDIIEKYQDHPKVMYERTLLPGMSNQKLNSYLEEIADLCGIKKNLTFHLARHTFATTVTLSNGVPIESVSKMLGHSKISTTQIYAKVVEQKLSADMSKLKSIINKND</sequence>
<dbReference type="Pfam" id="PF13102">
    <property type="entry name" value="Phage_int_SAM_5"/>
    <property type="match status" value="1"/>
</dbReference>